<dbReference type="InterPro" id="IPR012347">
    <property type="entry name" value="Ferritin-like"/>
</dbReference>
<dbReference type="InterPro" id="IPR009078">
    <property type="entry name" value="Ferritin-like_SF"/>
</dbReference>
<evidence type="ECO:0000313" key="2">
    <source>
        <dbReference type="EMBL" id="HDQ99923.1"/>
    </source>
</evidence>
<dbReference type="EMBL" id="DSBX01000248">
    <property type="protein sequence ID" value="HDQ99923.1"/>
    <property type="molecule type" value="Genomic_DNA"/>
</dbReference>
<dbReference type="GO" id="GO:0046872">
    <property type="term" value="F:metal ion binding"/>
    <property type="evidence" value="ECO:0007669"/>
    <property type="project" value="InterPro"/>
</dbReference>
<feature type="domain" description="Rubrerythrin diiron-binding" evidence="1">
    <location>
        <begin position="9"/>
        <end position="155"/>
    </location>
</feature>
<accession>A0A7V0XFD2</accession>
<sequence length="161" mass="18446">MALGYSGPEVMEMAVETERGGKLFYDSVAETTDNEELRRLFRFLGEEEVKHIAVFRDIARSLTERPEEMPYHWEEAVPYLDAIVNSRYFLGGDKALALARTATTPEAAITHALGFEKETLLFYTELLSMVAERNRPALERLIAEEKSHVVRLTRLLDELPR</sequence>
<proteinExistence type="predicted"/>
<dbReference type="InterPro" id="IPR003251">
    <property type="entry name" value="Rr_diiron-bd_dom"/>
</dbReference>
<dbReference type="GO" id="GO:0016491">
    <property type="term" value="F:oxidoreductase activity"/>
    <property type="evidence" value="ECO:0007669"/>
    <property type="project" value="InterPro"/>
</dbReference>
<dbReference type="AlphaFoldDB" id="A0A7V0XFD2"/>
<name>A0A7V0XFD2_UNCW3</name>
<dbReference type="Pfam" id="PF02915">
    <property type="entry name" value="Rubrerythrin"/>
    <property type="match status" value="1"/>
</dbReference>
<dbReference type="SUPFAM" id="SSF47240">
    <property type="entry name" value="Ferritin-like"/>
    <property type="match status" value="1"/>
</dbReference>
<dbReference type="Gene3D" id="1.20.1260.10">
    <property type="match status" value="1"/>
</dbReference>
<organism evidence="2">
    <name type="scientific">candidate division WOR-3 bacterium</name>
    <dbReference type="NCBI Taxonomy" id="2052148"/>
    <lineage>
        <taxon>Bacteria</taxon>
        <taxon>Bacteria division WOR-3</taxon>
    </lineage>
</organism>
<reference evidence="2" key="1">
    <citation type="journal article" date="2020" name="mSystems">
        <title>Genome- and Community-Level Interaction Insights into Carbon Utilization and Element Cycling Functions of Hydrothermarchaeota in Hydrothermal Sediment.</title>
        <authorList>
            <person name="Zhou Z."/>
            <person name="Liu Y."/>
            <person name="Xu W."/>
            <person name="Pan J."/>
            <person name="Luo Z.H."/>
            <person name="Li M."/>
        </authorList>
    </citation>
    <scope>NUCLEOTIDE SEQUENCE [LARGE SCALE GENOMIC DNA]</scope>
    <source>
        <strain evidence="2">SpSt-1182</strain>
    </source>
</reference>
<dbReference type="PANTHER" id="PTHR33531:SF7">
    <property type="entry name" value="HYPOTHETICAL MEMBRANE PROTEIN, CONSERVED"/>
    <property type="match status" value="1"/>
</dbReference>
<protein>
    <recommendedName>
        <fullName evidence="1">Rubrerythrin diiron-binding domain-containing protein</fullName>
    </recommendedName>
</protein>
<dbReference type="Proteomes" id="UP000885672">
    <property type="component" value="Unassembled WGS sequence"/>
</dbReference>
<gene>
    <name evidence="2" type="ORF">ENN51_06535</name>
</gene>
<evidence type="ECO:0000259" key="1">
    <source>
        <dbReference type="Pfam" id="PF02915"/>
    </source>
</evidence>
<dbReference type="CDD" id="cd01045">
    <property type="entry name" value="Ferritin_like_AB"/>
    <property type="match status" value="1"/>
</dbReference>
<dbReference type="PANTHER" id="PTHR33531">
    <property type="entry name" value="RUBRERYTHRIN SUBFAMILY"/>
    <property type="match status" value="1"/>
</dbReference>
<comment type="caution">
    <text evidence="2">The sequence shown here is derived from an EMBL/GenBank/DDBJ whole genome shotgun (WGS) entry which is preliminary data.</text>
</comment>